<feature type="transmembrane region" description="Helical" evidence="11">
    <location>
        <begin position="148"/>
        <end position="167"/>
    </location>
</feature>
<keyword evidence="4" id="KW-0808">Transferase</keyword>
<evidence type="ECO:0000256" key="6">
    <source>
        <dbReference type="ARBA" id="ARBA00022989"/>
    </source>
</evidence>
<evidence type="ECO:0000256" key="2">
    <source>
        <dbReference type="ARBA" id="ARBA00005074"/>
    </source>
</evidence>
<protein>
    <recommendedName>
        <fullName evidence="10">Lysophospholipid acyltransferase 7</fullName>
    </recommendedName>
</protein>
<comment type="subcellular location">
    <subcellularLocation>
        <location evidence="1">Membrane</location>
        <topology evidence="1">Multi-pass membrane protein</topology>
    </subcellularLocation>
</comment>
<feature type="transmembrane region" description="Helical" evidence="11">
    <location>
        <begin position="224"/>
        <end position="242"/>
    </location>
</feature>
<gene>
    <name evidence="12" type="ORF">OCTVUL_1B024281</name>
</gene>
<dbReference type="GO" id="GO:0071617">
    <property type="term" value="F:lysophospholipid acyltransferase activity"/>
    <property type="evidence" value="ECO:0007669"/>
    <property type="project" value="TreeGrafter"/>
</dbReference>
<keyword evidence="5 11" id="KW-0812">Transmembrane</keyword>
<evidence type="ECO:0000256" key="5">
    <source>
        <dbReference type="ARBA" id="ARBA00022692"/>
    </source>
</evidence>
<dbReference type="PANTHER" id="PTHR13906">
    <property type="entry name" value="PORCUPINE"/>
    <property type="match status" value="1"/>
</dbReference>
<keyword evidence="6 11" id="KW-1133">Transmembrane helix</keyword>
<dbReference type="GO" id="GO:0030258">
    <property type="term" value="P:lipid modification"/>
    <property type="evidence" value="ECO:0007669"/>
    <property type="project" value="TreeGrafter"/>
</dbReference>
<evidence type="ECO:0000256" key="10">
    <source>
        <dbReference type="ARBA" id="ARBA00093678"/>
    </source>
</evidence>
<name>A0AA36APM2_OCTVU</name>
<accession>A0AA36APM2</accession>
<keyword evidence="8" id="KW-0012">Acyltransferase</keyword>
<evidence type="ECO:0000256" key="8">
    <source>
        <dbReference type="ARBA" id="ARBA00023315"/>
    </source>
</evidence>
<dbReference type="AlphaFoldDB" id="A0AA36APM2"/>
<dbReference type="Pfam" id="PF03062">
    <property type="entry name" value="MBOAT"/>
    <property type="match status" value="1"/>
</dbReference>
<feature type="transmembrane region" description="Helical" evidence="11">
    <location>
        <begin position="304"/>
        <end position="324"/>
    </location>
</feature>
<feature type="transmembrane region" description="Helical" evidence="11">
    <location>
        <begin position="107"/>
        <end position="128"/>
    </location>
</feature>
<evidence type="ECO:0000256" key="7">
    <source>
        <dbReference type="ARBA" id="ARBA00023136"/>
    </source>
</evidence>
<dbReference type="InterPro" id="IPR049941">
    <property type="entry name" value="LPLAT_7/PORCN-like"/>
</dbReference>
<evidence type="ECO:0000256" key="3">
    <source>
        <dbReference type="ARBA" id="ARBA00010323"/>
    </source>
</evidence>
<evidence type="ECO:0000256" key="9">
    <source>
        <dbReference type="ARBA" id="ARBA00025707"/>
    </source>
</evidence>
<keyword evidence="13" id="KW-1185">Reference proteome</keyword>
<keyword evidence="7 11" id="KW-0472">Membrane</keyword>
<proteinExistence type="inferred from homology"/>
<dbReference type="GO" id="GO:0044233">
    <property type="term" value="C:mitochondria-associated endoplasmic reticulum membrane contact site"/>
    <property type="evidence" value="ECO:0007669"/>
    <property type="project" value="TreeGrafter"/>
</dbReference>
<comment type="pathway">
    <text evidence="9">Phospholipid metabolism.</text>
</comment>
<organism evidence="12 13">
    <name type="scientific">Octopus vulgaris</name>
    <name type="common">Common octopus</name>
    <dbReference type="NCBI Taxonomy" id="6645"/>
    <lineage>
        <taxon>Eukaryota</taxon>
        <taxon>Metazoa</taxon>
        <taxon>Spiralia</taxon>
        <taxon>Lophotrochozoa</taxon>
        <taxon>Mollusca</taxon>
        <taxon>Cephalopoda</taxon>
        <taxon>Coleoidea</taxon>
        <taxon>Octopodiformes</taxon>
        <taxon>Octopoda</taxon>
        <taxon>Incirrata</taxon>
        <taxon>Octopodidae</taxon>
        <taxon>Octopus</taxon>
    </lineage>
</organism>
<comment type="pathway">
    <text evidence="2">Lipid metabolism; phospholipid metabolism.</text>
</comment>
<feature type="transmembrane region" description="Helical" evidence="11">
    <location>
        <begin position="79"/>
        <end position="95"/>
    </location>
</feature>
<dbReference type="InterPro" id="IPR004299">
    <property type="entry name" value="MBOAT_fam"/>
</dbReference>
<dbReference type="Proteomes" id="UP001162480">
    <property type="component" value="Chromosome 2"/>
</dbReference>
<evidence type="ECO:0000256" key="11">
    <source>
        <dbReference type="SAM" id="Phobius"/>
    </source>
</evidence>
<dbReference type="EMBL" id="OX597815">
    <property type="protein sequence ID" value="CAI9718457.1"/>
    <property type="molecule type" value="Genomic_DNA"/>
</dbReference>
<dbReference type="GO" id="GO:0006661">
    <property type="term" value="P:phosphatidylinositol biosynthetic process"/>
    <property type="evidence" value="ECO:0007669"/>
    <property type="project" value="TreeGrafter"/>
</dbReference>
<reference evidence="12" key="1">
    <citation type="submission" date="2023-08" db="EMBL/GenBank/DDBJ databases">
        <authorList>
            <person name="Alioto T."/>
            <person name="Alioto T."/>
            <person name="Gomez Garrido J."/>
        </authorList>
    </citation>
    <scope>NUCLEOTIDE SEQUENCE</scope>
</reference>
<comment type="similarity">
    <text evidence="3">Belongs to the membrane-bound acyltransferase family.</text>
</comment>
<sequence length="493" mass="57000">MTEASGHKAKAYSWSHQLLYFMFTYNQENENESKPHSYNITMYKNKNLDFSKFLRHDISRKTQSNHSNGLEMSMPLDDIVYVTLLLLSIPFGHVVKVTRSAVGKRALTGVVGAIMALLICRLHIIHSLITTTVNCLIVKLLPEKYCHIVSLFWCFTYLAFFRTASWFGFPAPPAFANAVQLFLTLRMIGLAFEIHDTKYPPRQGESNNKLVKLYQNVDPGVTDIFSYAYCYMGLLAGPYMKYRTYYDMLHEPDTNDIETVKPMLRRLSLIPIIALGYFTMSHFFSIKYVKTDDFYEKPLWFRLFYMMPIFCVFRWRLYIAWILAECSCMMGAYGAYPASSLPKCGQGPSDLKALHKVKSFPKKTASYNFEAVNNLYIWGCEMAPTTKEALRSWNKSVQYWLANIVYRRVPMKSFRVFLTMAVSAYWHGVDPGYYMSFLTVPPILMAERVMIAAFRDEEPTIKQKLFDHVGTGYLPFVLTVKLSSSRQDPRLLP</sequence>
<dbReference type="PANTHER" id="PTHR13906:SF16">
    <property type="entry name" value="LYSOPHOSPHOLIPID ACYLTRANSFERASE 7"/>
    <property type="match status" value="1"/>
</dbReference>
<evidence type="ECO:0000256" key="1">
    <source>
        <dbReference type="ARBA" id="ARBA00004141"/>
    </source>
</evidence>
<evidence type="ECO:0000313" key="13">
    <source>
        <dbReference type="Proteomes" id="UP001162480"/>
    </source>
</evidence>
<feature type="transmembrane region" description="Helical" evidence="11">
    <location>
        <begin position="263"/>
        <end position="284"/>
    </location>
</feature>
<dbReference type="GO" id="GO:0016020">
    <property type="term" value="C:membrane"/>
    <property type="evidence" value="ECO:0007669"/>
    <property type="project" value="UniProtKB-SubCell"/>
</dbReference>
<evidence type="ECO:0000256" key="4">
    <source>
        <dbReference type="ARBA" id="ARBA00022679"/>
    </source>
</evidence>
<evidence type="ECO:0000313" key="12">
    <source>
        <dbReference type="EMBL" id="CAI9718457.1"/>
    </source>
</evidence>